<dbReference type="Proteomes" id="UP001195769">
    <property type="component" value="Unassembled WGS sequence"/>
</dbReference>
<accession>A0AAD4HI97</accession>
<name>A0AAD4HI97_9AGAM</name>
<proteinExistence type="predicted"/>
<reference evidence="1" key="1">
    <citation type="journal article" date="2020" name="New Phytol.">
        <title>Comparative genomics reveals dynamic genome evolution in host specialist ectomycorrhizal fungi.</title>
        <authorList>
            <person name="Lofgren L.A."/>
            <person name="Nguyen N.H."/>
            <person name="Vilgalys R."/>
            <person name="Ruytinx J."/>
            <person name="Liao H.L."/>
            <person name="Branco S."/>
            <person name="Kuo A."/>
            <person name="LaButti K."/>
            <person name="Lipzen A."/>
            <person name="Andreopoulos W."/>
            <person name="Pangilinan J."/>
            <person name="Riley R."/>
            <person name="Hundley H."/>
            <person name="Na H."/>
            <person name="Barry K."/>
            <person name="Grigoriev I.V."/>
            <person name="Stajich J.E."/>
            <person name="Kennedy P.G."/>
        </authorList>
    </citation>
    <scope>NUCLEOTIDE SEQUENCE</scope>
    <source>
        <strain evidence="1">FC203</strain>
    </source>
</reference>
<dbReference type="AlphaFoldDB" id="A0AAD4HI97"/>
<keyword evidence="2" id="KW-1185">Reference proteome</keyword>
<dbReference type="EMBL" id="JABBWK010000045">
    <property type="protein sequence ID" value="KAG1897598.1"/>
    <property type="molecule type" value="Genomic_DNA"/>
</dbReference>
<evidence type="ECO:0000313" key="2">
    <source>
        <dbReference type="Proteomes" id="UP001195769"/>
    </source>
</evidence>
<comment type="caution">
    <text evidence="1">The sequence shown here is derived from an EMBL/GenBank/DDBJ whole genome shotgun (WGS) entry which is preliminary data.</text>
</comment>
<sequence length="115" mass="13460">MLSITSCCVVSFSRLYPFFVSCCHLSCCPFYHTTMATSASFHGVVDLWIGSRYQIGKKNYWRYDAFVTTSELDMFETTSCSHLVRTPRLRKTESIYWMHGPLLVLSLTMKERYRE</sequence>
<gene>
    <name evidence="1" type="ORF">F5891DRAFT_1048242</name>
</gene>
<dbReference type="GeneID" id="64656665"/>
<organism evidence="1 2">
    <name type="scientific">Suillus fuscotomentosus</name>
    <dbReference type="NCBI Taxonomy" id="1912939"/>
    <lineage>
        <taxon>Eukaryota</taxon>
        <taxon>Fungi</taxon>
        <taxon>Dikarya</taxon>
        <taxon>Basidiomycota</taxon>
        <taxon>Agaricomycotina</taxon>
        <taxon>Agaricomycetes</taxon>
        <taxon>Agaricomycetidae</taxon>
        <taxon>Boletales</taxon>
        <taxon>Suillineae</taxon>
        <taxon>Suillaceae</taxon>
        <taxon>Suillus</taxon>
    </lineage>
</organism>
<dbReference type="RefSeq" id="XP_041223174.1">
    <property type="nucleotide sequence ID" value="XM_041362367.1"/>
</dbReference>
<protein>
    <submittedName>
        <fullName evidence="1">Uncharacterized protein</fullName>
    </submittedName>
</protein>
<evidence type="ECO:0000313" key="1">
    <source>
        <dbReference type="EMBL" id="KAG1897598.1"/>
    </source>
</evidence>